<dbReference type="EMBL" id="JPQZ01000007">
    <property type="protein sequence ID" value="KKO76081.1"/>
    <property type="molecule type" value="Genomic_DNA"/>
</dbReference>
<dbReference type="Pfam" id="PF03801">
    <property type="entry name" value="Ndc80_HEC"/>
    <property type="match status" value="1"/>
</dbReference>
<gene>
    <name evidence="14" type="ORF">AAJ76_700062103</name>
</gene>
<evidence type="ECO:0000256" key="5">
    <source>
        <dbReference type="ARBA" id="ARBA00022838"/>
    </source>
</evidence>
<evidence type="ECO:0000256" key="1">
    <source>
        <dbReference type="ARBA" id="ARBA00007050"/>
    </source>
</evidence>
<keyword evidence="9 10" id="KW-0137">Centromere</keyword>
<dbReference type="VEuPathDB" id="MicrosporidiaDB:AAJ76_700062103"/>
<feature type="compositionally biased region" description="Polar residues" evidence="12">
    <location>
        <begin position="20"/>
        <end position="30"/>
    </location>
</feature>
<comment type="function">
    <text evidence="10">Acts as a component of the essential kinetochore-associated NDC80 complex, which is required for chromosome segregation and spindle checkpoint activity.</text>
</comment>
<evidence type="ECO:0000256" key="10">
    <source>
        <dbReference type="RuleBase" id="RU368072"/>
    </source>
</evidence>
<evidence type="ECO:0000313" key="14">
    <source>
        <dbReference type="EMBL" id="KKO76081.1"/>
    </source>
</evidence>
<keyword evidence="8 10" id="KW-0131">Cell cycle</keyword>
<keyword evidence="6 11" id="KW-0175">Coiled coil</keyword>
<dbReference type="GO" id="GO:0051301">
    <property type="term" value="P:cell division"/>
    <property type="evidence" value="ECO:0007669"/>
    <property type="project" value="UniProtKB-UniRule"/>
</dbReference>
<dbReference type="AlphaFoldDB" id="A0A0F9WFH5"/>
<evidence type="ECO:0000256" key="9">
    <source>
        <dbReference type="ARBA" id="ARBA00023328"/>
    </source>
</evidence>
<comment type="similarity">
    <text evidence="1 10">Belongs to the NDC80/HEC1 family.</text>
</comment>
<feature type="coiled-coil region" evidence="11">
    <location>
        <begin position="327"/>
        <end position="470"/>
    </location>
</feature>
<evidence type="ECO:0000256" key="8">
    <source>
        <dbReference type="ARBA" id="ARBA00023306"/>
    </source>
</evidence>
<dbReference type="VEuPathDB" id="MicrosporidiaDB:G9O61_00g005460"/>
<comment type="subunit">
    <text evidence="10">Component of the NDC80 complex.</text>
</comment>
<keyword evidence="15" id="KW-1185">Reference proteome</keyword>
<reference evidence="14" key="2">
    <citation type="submission" date="2015-05" db="EMBL/GenBank/DDBJ databases">
        <authorList>
            <person name="Adrian P."/>
            <person name="Selman M."/>
            <person name="Aris-Brosou S."/>
            <person name="Farinelli L."/>
            <person name="Corradi N."/>
        </authorList>
    </citation>
    <scope>NUCLEOTIDE SEQUENCE</scope>
    <source>
        <strain evidence="14">PA08 1199</strain>
    </source>
</reference>
<dbReference type="VEuPathDB" id="MicrosporidiaDB:NCER_100192"/>
<dbReference type="GeneID" id="36321252"/>
<dbReference type="InterPro" id="IPR005550">
    <property type="entry name" value="Kinetochore_Ndc80"/>
</dbReference>
<dbReference type="PANTHER" id="PTHR10643:SF2">
    <property type="entry name" value="KINETOCHORE PROTEIN NDC80 HOMOLOG"/>
    <property type="match status" value="1"/>
</dbReference>
<evidence type="ECO:0000256" key="12">
    <source>
        <dbReference type="SAM" id="MobiDB-lite"/>
    </source>
</evidence>
<dbReference type="InterPro" id="IPR055260">
    <property type="entry name" value="Ndc80_CH"/>
</dbReference>
<dbReference type="GO" id="GO:0005634">
    <property type="term" value="C:nucleus"/>
    <property type="evidence" value="ECO:0007669"/>
    <property type="project" value="UniProtKB-SubCell"/>
</dbReference>
<dbReference type="Proteomes" id="UP000034350">
    <property type="component" value="Unassembled WGS sequence"/>
</dbReference>
<organism evidence="14 15">
    <name type="scientific">Vairimorpha ceranae</name>
    <dbReference type="NCBI Taxonomy" id="40302"/>
    <lineage>
        <taxon>Eukaryota</taxon>
        <taxon>Fungi</taxon>
        <taxon>Fungi incertae sedis</taxon>
        <taxon>Microsporidia</taxon>
        <taxon>Nosematidae</taxon>
        <taxon>Vairimorpha</taxon>
    </lineage>
</organism>
<dbReference type="InterPro" id="IPR038273">
    <property type="entry name" value="Ndc80_sf"/>
</dbReference>
<evidence type="ECO:0000313" key="15">
    <source>
        <dbReference type="Proteomes" id="UP000034350"/>
    </source>
</evidence>
<feature type="domain" description="Kinetochore protein Ndc80 CH" evidence="13">
    <location>
        <begin position="27"/>
        <end position="152"/>
    </location>
</feature>
<name>A0A0F9WFH5_9MICR</name>
<keyword evidence="7 10" id="KW-0539">Nucleus</keyword>
<dbReference type="PANTHER" id="PTHR10643">
    <property type="entry name" value="KINETOCHORE PROTEIN NDC80"/>
    <property type="match status" value="1"/>
</dbReference>
<evidence type="ECO:0000256" key="7">
    <source>
        <dbReference type="ARBA" id="ARBA00023242"/>
    </source>
</evidence>
<evidence type="ECO:0000256" key="2">
    <source>
        <dbReference type="ARBA" id="ARBA00022454"/>
    </source>
</evidence>
<dbReference type="GO" id="GO:0051315">
    <property type="term" value="P:attachment of mitotic spindle microtubules to kinetochore"/>
    <property type="evidence" value="ECO:0007669"/>
    <property type="project" value="UniProtKB-UniRule"/>
</dbReference>
<comment type="subcellular location">
    <subcellularLocation>
        <location evidence="10">Chromosome</location>
        <location evidence="10">Centromere</location>
        <location evidence="10">Kinetochore</location>
    </subcellularLocation>
    <subcellularLocation>
        <location evidence="10">Nucleus</location>
    </subcellularLocation>
</comment>
<proteinExistence type="inferred from homology"/>
<evidence type="ECO:0000256" key="6">
    <source>
        <dbReference type="ARBA" id="ARBA00023054"/>
    </source>
</evidence>
<dbReference type="Gene3D" id="1.10.418.30">
    <property type="entry name" value="Ncd80 complex, Ncd80 subunit"/>
    <property type="match status" value="1"/>
</dbReference>
<accession>A0A0F9WFH5</accession>
<comment type="caution">
    <text evidence="14">The sequence shown here is derived from an EMBL/GenBank/DDBJ whole genome shotgun (WGS) entry which is preliminary data.</text>
</comment>
<keyword evidence="4 10" id="KW-0498">Mitosis</keyword>
<reference evidence="14" key="1">
    <citation type="journal article" date="2015" name="Environ. Microbiol.">
        <title>Genome analyses suggest the presence of polyploidy and recent human-driven expansions in eight global populations of the honeybee pathogen Nosema ceranae.</title>
        <authorList>
            <person name="Pelin A."/>
            <person name="Selman M."/>
            <person name="Aris-Brosou S."/>
            <person name="Farinelli L."/>
            <person name="Corradi N."/>
        </authorList>
    </citation>
    <scope>NUCLEOTIDE SEQUENCE [LARGE SCALE GENOMIC DNA]</scope>
    <source>
        <strain evidence="14">PA08 1199</strain>
    </source>
</reference>
<feature type="coiled-coil region" evidence="11">
    <location>
        <begin position="216"/>
        <end position="298"/>
    </location>
</feature>
<protein>
    <recommendedName>
        <fullName evidence="10">Kinetochore protein NDC80</fullName>
    </recommendedName>
</protein>
<dbReference type="RefSeq" id="XP_024331823.1">
    <property type="nucleotide sequence ID" value="XM_024476299.1"/>
</dbReference>
<keyword evidence="5 10" id="KW-0995">Kinetochore</keyword>
<keyword evidence="3 10" id="KW-0132">Cell division</keyword>
<evidence type="ECO:0000256" key="4">
    <source>
        <dbReference type="ARBA" id="ARBA00022776"/>
    </source>
</evidence>
<evidence type="ECO:0000256" key="11">
    <source>
        <dbReference type="SAM" id="Coils"/>
    </source>
</evidence>
<sequence>MKRYTMTPISRKMQKLPVNGNKTPIKSRQSFAPDENKKRDVRMVRDSNYKKSCIDNVYKFLSENNFEGNLSQKVLQNPSNKDFQMIFKFIFSFIDDYEYTNKFEEDVINILKILKYPYSSEITKSQLTAITPHIWPIVLSMLSWMIDLMLNIENQFSNLSSENSIDTFFNEFVSNAYLNYLQGNEDDEALEEEFETKVQALYSDLFKDVDNRKAILLKLEDEISSLRSKLEGMENLDEKKNDLLEDLNSLISSQKQLENKKSKYLNIIKKTQEDIELVEKEVNLLKDQQNEIKQKIELQKINPEDVKIMNKEKVELYKELEKITPEKEKFMVKNKELEKKLSEVYEEVERLNFDFNNLRPDVNIKMSRNDDKKFFNKDLEEIRRKLENEHNTYIQRLEELKISKDTIINIKEEKETNLKDLEGKVEYSQGKLLTTGEIYLKKKKNTEDEQKKNKNQMEGLERELLQLNLESNSSLIQSEQGLHKAKIGLDLIRNKCKQEKDVIKNLIYNFQNNMESYKLTMKRLNDKLQSMKNQQE</sequence>
<feature type="region of interest" description="Disordered" evidence="12">
    <location>
        <begin position="16"/>
        <end position="37"/>
    </location>
</feature>
<evidence type="ECO:0000259" key="13">
    <source>
        <dbReference type="Pfam" id="PF03801"/>
    </source>
</evidence>
<keyword evidence="2 10" id="KW-0158">Chromosome</keyword>
<feature type="coiled-coil region" evidence="11">
    <location>
        <begin position="507"/>
        <end position="534"/>
    </location>
</feature>
<dbReference type="GO" id="GO:0031262">
    <property type="term" value="C:Ndc80 complex"/>
    <property type="evidence" value="ECO:0007669"/>
    <property type="project" value="UniProtKB-UniRule"/>
</dbReference>
<dbReference type="OrthoDB" id="7459479at2759"/>
<evidence type="ECO:0000256" key="3">
    <source>
        <dbReference type="ARBA" id="ARBA00022618"/>
    </source>
</evidence>